<dbReference type="InterPro" id="IPR011333">
    <property type="entry name" value="SKP1/BTB/POZ_sf"/>
</dbReference>
<dbReference type="Gene3D" id="3.30.710.10">
    <property type="entry name" value="Potassium Channel Kv1.1, Chain A"/>
    <property type="match status" value="1"/>
</dbReference>
<dbReference type="Pfam" id="PF24681">
    <property type="entry name" value="Kelch_KLHDC2_KLHL20_DRC7"/>
    <property type="match status" value="1"/>
</dbReference>
<sequence length="556" mass="62841">MASQQKEGESSEVNILPSPVAQTKPVELEDDTLPDTVLRVEAEAFFVNRKRLADLSPYFRALFFGGGKESTKRDIVIKGVHEEQFRILMEFTKTLKLPLNRQNVLGILEAADFLQLEKARLLCCKFLERELHLSNCLGMMAYAWQLGCLELYAAARDVALTHLPAIASDEDFLYLPKESVADLLASDELFITREDMAFEVTLRWATFDPSREDDFMELIGLVRPESLSLPYLTELLTRLKGSDPRAKLICRLNNNFPASWNAGRSLPRGRSRELLFMIGGPHDVDAQPLYQFNPRSSRWQSCAPFERRNLTQYSVAAVEENVVVTGGYFREIGWYSVDWVQMYQCVNQRWVEGPALQKSRHSHCSVGVDDRLYVLGGSMDEGLVDDVEVLVLGSDAWEGASPMVRAVERAAVAHMGSCIYVACGLDENGEVYSGVQRYHLKTDQWDVVSYCPYPRYDLLATELNGALYLFGGQAWRLDVETDEWTLLEEECLDRKFFTGCATTSGQIYLLSQRKLKSAIPNMVLLDPYIDTCTEIDDAIPCPVPVHGCVTIRMIND</sequence>
<dbReference type="PANTHER" id="PTHR45632">
    <property type="entry name" value="LD33804P"/>
    <property type="match status" value="1"/>
</dbReference>
<dbReference type="SUPFAM" id="SSF117281">
    <property type="entry name" value="Kelch motif"/>
    <property type="match status" value="1"/>
</dbReference>
<dbReference type="PANTHER" id="PTHR45632:SF3">
    <property type="entry name" value="KELCH-LIKE PROTEIN 32"/>
    <property type="match status" value="1"/>
</dbReference>
<dbReference type="InterPro" id="IPR011705">
    <property type="entry name" value="BACK"/>
</dbReference>
<dbReference type="AlphaFoldDB" id="A0ABD1JRW9"/>
<keyword evidence="5" id="KW-1185">Reference proteome</keyword>
<dbReference type="InterPro" id="IPR015915">
    <property type="entry name" value="Kelch-typ_b-propeller"/>
</dbReference>
<evidence type="ECO:0000313" key="5">
    <source>
        <dbReference type="Proteomes" id="UP001591681"/>
    </source>
</evidence>
<dbReference type="Gene3D" id="2.120.10.80">
    <property type="entry name" value="Kelch-type beta propeller"/>
    <property type="match status" value="1"/>
</dbReference>
<dbReference type="SUPFAM" id="SSF54695">
    <property type="entry name" value="POZ domain"/>
    <property type="match status" value="1"/>
</dbReference>
<dbReference type="InterPro" id="IPR000210">
    <property type="entry name" value="BTB/POZ_dom"/>
</dbReference>
<evidence type="ECO:0000313" key="4">
    <source>
        <dbReference type="EMBL" id="KAL2089625.1"/>
    </source>
</evidence>
<evidence type="ECO:0000259" key="3">
    <source>
        <dbReference type="PROSITE" id="PS50097"/>
    </source>
</evidence>
<feature type="domain" description="BTB" evidence="3">
    <location>
        <begin position="34"/>
        <end position="101"/>
    </location>
</feature>
<dbReference type="SMART" id="SM00225">
    <property type="entry name" value="BTB"/>
    <property type="match status" value="1"/>
</dbReference>
<organism evidence="4 5">
    <name type="scientific">Coilia grayii</name>
    <name type="common">Gray's grenadier anchovy</name>
    <dbReference type="NCBI Taxonomy" id="363190"/>
    <lineage>
        <taxon>Eukaryota</taxon>
        <taxon>Metazoa</taxon>
        <taxon>Chordata</taxon>
        <taxon>Craniata</taxon>
        <taxon>Vertebrata</taxon>
        <taxon>Euteleostomi</taxon>
        <taxon>Actinopterygii</taxon>
        <taxon>Neopterygii</taxon>
        <taxon>Teleostei</taxon>
        <taxon>Clupei</taxon>
        <taxon>Clupeiformes</taxon>
        <taxon>Clupeoidei</taxon>
        <taxon>Engraulidae</taxon>
        <taxon>Coilinae</taxon>
        <taxon>Coilia</taxon>
    </lineage>
</organism>
<gene>
    <name evidence="4" type="ORF">ACEWY4_014313</name>
</gene>
<dbReference type="EMBL" id="JBHFQA010000012">
    <property type="protein sequence ID" value="KAL2089625.1"/>
    <property type="molecule type" value="Genomic_DNA"/>
</dbReference>
<keyword evidence="2" id="KW-0677">Repeat</keyword>
<dbReference type="PROSITE" id="PS50097">
    <property type="entry name" value="BTB"/>
    <property type="match status" value="1"/>
</dbReference>
<evidence type="ECO:0000256" key="1">
    <source>
        <dbReference type="ARBA" id="ARBA00022441"/>
    </source>
</evidence>
<comment type="caution">
    <text evidence="4">The sequence shown here is derived from an EMBL/GenBank/DDBJ whole genome shotgun (WGS) entry which is preliminary data.</text>
</comment>
<dbReference type="Pfam" id="PF07707">
    <property type="entry name" value="BACK"/>
    <property type="match status" value="1"/>
</dbReference>
<dbReference type="SMART" id="SM00612">
    <property type="entry name" value="Kelch"/>
    <property type="match status" value="3"/>
</dbReference>
<reference evidence="4 5" key="1">
    <citation type="submission" date="2024-09" db="EMBL/GenBank/DDBJ databases">
        <title>A chromosome-level genome assembly of Gray's grenadier anchovy, Coilia grayii.</title>
        <authorList>
            <person name="Fu Z."/>
        </authorList>
    </citation>
    <scope>NUCLEOTIDE SEQUENCE [LARGE SCALE GENOMIC DNA]</scope>
    <source>
        <strain evidence="4">G4</strain>
        <tissue evidence="4">Muscle</tissue>
    </source>
</reference>
<proteinExistence type="predicted"/>
<dbReference type="Gene3D" id="1.25.40.420">
    <property type="match status" value="1"/>
</dbReference>
<dbReference type="Proteomes" id="UP001591681">
    <property type="component" value="Unassembled WGS sequence"/>
</dbReference>
<dbReference type="Pfam" id="PF00651">
    <property type="entry name" value="BTB"/>
    <property type="match status" value="1"/>
</dbReference>
<name>A0ABD1JRW9_9TELE</name>
<dbReference type="PIRSF" id="PIRSF037037">
    <property type="entry name" value="Kelch-like_protein_gigaxonin"/>
    <property type="match status" value="1"/>
</dbReference>
<accession>A0ABD1JRW9</accession>
<dbReference type="InterPro" id="IPR006652">
    <property type="entry name" value="Kelch_1"/>
</dbReference>
<protein>
    <recommendedName>
        <fullName evidence="3">BTB domain-containing protein</fullName>
    </recommendedName>
</protein>
<dbReference type="SMART" id="SM00875">
    <property type="entry name" value="BACK"/>
    <property type="match status" value="1"/>
</dbReference>
<dbReference type="InterPro" id="IPR017096">
    <property type="entry name" value="BTB-kelch_protein"/>
</dbReference>
<keyword evidence="1" id="KW-0880">Kelch repeat</keyword>
<evidence type="ECO:0000256" key="2">
    <source>
        <dbReference type="ARBA" id="ARBA00022737"/>
    </source>
</evidence>